<evidence type="ECO:0000259" key="6">
    <source>
        <dbReference type="PROSITE" id="PS51686"/>
    </source>
</evidence>
<gene>
    <name evidence="7" type="primary">rcm1</name>
    <name evidence="7" type="ORF">EHP00_113</name>
</gene>
<feature type="binding site" evidence="5">
    <location>
        <position position="214"/>
    </location>
    <ligand>
        <name>S-adenosyl-L-methionine</name>
        <dbReference type="ChEBI" id="CHEBI:59789"/>
    </ligand>
</feature>
<dbReference type="PRINTS" id="PR02008">
    <property type="entry name" value="RCMTFAMILY"/>
</dbReference>
<feature type="domain" description="SAM-dependent MTase RsmB/NOP-type" evidence="6">
    <location>
        <begin position="95"/>
        <end position="369"/>
    </location>
</feature>
<dbReference type="GO" id="GO:0003723">
    <property type="term" value="F:RNA binding"/>
    <property type="evidence" value="ECO:0007669"/>
    <property type="project" value="UniProtKB-UniRule"/>
</dbReference>
<keyword evidence="1 5" id="KW-0489">Methyltransferase</keyword>
<comment type="similarity">
    <text evidence="5">Belongs to the class I-like SAM-binding methyltransferase superfamily. RsmB/NOP family.</text>
</comment>
<keyword evidence="3 5" id="KW-0949">S-adenosyl-L-methionine</keyword>
<name>A0A1W0E5W5_9MICR</name>
<organism evidence="7 8">
    <name type="scientific">Ecytonucleospora hepatopenaei</name>
    <dbReference type="NCBI Taxonomy" id="646526"/>
    <lineage>
        <taxon>Eukaryota</taxon>
        <taxon>Fungi</taxon>
        <taxon>Fungi incertae sedis</taxon>
        <taxon>Microsporidia</taxon>
        <taxon>Enterocytozoonidae</taxon>
        <taxon>Ecytonucleospora</taxon>
    </lineage>
</organism>
<sequence length="372" mass="42575">MFKSLNRKDKSFYLTVANIIKKINTNQSTLKKEIYGLQNSNRYYGILHNILLNYNLLKTINKKSDFMRNVPLGCVVISEVLNGNIKNAEYKEKFLKAKGSKELKILEDIVYIRLIAGISQEKDLSPYLYEMTEIKNVFKIFGFKDKTKNSSVKKDVVLNLEGKVKIQSFESCLPIHFLNPEKGSVVIDATAAPGNKTTQCYDAMNGEGKIFAFEKDSKRCELLKKMTEEYKCENITIENKDFLEVDSNSIKADYIVVDPSCSGSGIHFNYRKDNMRIRKLKNFQCMILNHALSFNPKKVVYSTCSVHNEEGEDVVQEALAKNPDYVLEKISLKGNENYKNVDDIQDKVIRIEKNDGIQTGFFVALLKRKDGK</sequence>
<evidence type="ECO:0000256" key="4">
    <source>
        <dbReference type="ARBA" id="ARBA00022884"/>
    </source>
</evidence>
<dbReference type="PROSITE" id="PS51686">
    <property type="entry name" value="SAM_MT_RSMB_NOP"/>
    <property type="match status" value="1"/>
</dbReference>
<dbReference type="Proteomes" id="UP000192758">
    <property type="component" value="Unassembled WGS sequence"/>
</dbReference>
<dbReference type="OrthoDB" id="435282at2759"/>
<evidence type="ECO:0000256" key="1">
    <source>
        <dbReference type="ARBA" id="ARBA00022603"/>
    </source>
</evidence>
<dbReference type="InterPro" id="IPR029063">
    <property type="entry name" value="SAM-dependent_MTases_sf"/>
</dbReference>
<evidence type="ECO:0000313" key="7">
    <source>
        <dbReference type="EMBL" id="OQS54608.1"/>
    </source>
</evidence>
<comment type="caution">
    <text evidence="7">The sequence shown here is derived from an EMBL/GenBank/DDBJ whole genome shotgun (WGS) entry which is preliminary data.</text>
</comment>
<proteinExistence type="inferred from homology"/>
<feature type="active site" description="Nucleophile" evidence="5">
    <location>
        <position position="304"/>
    </location>
</feature>
<feature type="binding site" evidence="5">
    <location>
        <position position="241"/>
    </location>
    <ligand>
        <name>S-adenosyl-L-methionine</name>
        <dbReference type="ChEBI" id="CHEBI:59789"/>
    </ligand>
</feature>
<dbReference type="InterPro" id="IPR001678">
    <property type="entry name" value="MeTrfase_RsmB-F_NOP2_dom"/>
</dbReference>
<dbReference type="EMBL" id="MNPJ01000019">
    <property type="protein sequence ID" value="OQS54608.1"/>
    <property type="molecule type" value="Genomic_DNA"/>
</dbReference>
<keyword evidence="4 5" id="KW-0694">RNA-binding</keyword>
<dbReference type="AlphaFoldDB" id="A0A1W0E5W5"/>
<dbReference type="GO" id="GO:0008173">
    <property type="term" value="F:RNA methyltransferase activity"/>
    <property type="evidence" value="ECO:0007669"/>
    <property type="project" value="InterPro"/>
</dbReference>
<dbReference type="GO" id="GO:0070475">
    <property type="term" value="P:rRNA base methylation"/>
    <property type="evidence" value="ECO:0007669"/>
    <property type="project" value="TreeGrafter"/>
</dbReference>
<keyword evidence="2 5" id="KW-0808">Transferase</keyword>
<dbReference type="VEuPathDB" id="MicrosporidiaDB:EHP00_113"/>
<accession>A0A1W0E5W5</accession>
<dbReference type="GO" id="GO:0005730">
    <property type="term" value="C:nucleolus"/>
    <property type="evidence" value="ECO:0007669"/>
    <property type="project" value="TreeGrafter"/>
</dbReference>
<dbReference type="InterPro" id="IPR023267">
    <property type="entry name" value="RCMT"/>
</dbReference>
<dbReference type="PANTHER" id="PTHR22807">
    <property type="entry name" value="NOP2 YEAST -RELATED NOL1/NOP2/FMU SUN DOMAIN-CONTAINING"/>
    <property type="match status" value="1"/>
</dbReference>
<dbReference type="CDD" id="cd02440">
    <property type="entry name" value="AdoMet_MTases"/>
    <property type="match status" value="1"/>
</dbReference>
<comment type="caution">
    <text evidence="5">Lacks conserved residue(s) required for the propagation of feature annotation.</text>
</comment>
<dbReference type="STRING" id="646526.A0A1W0E5W5"/>
<evidence type="ECO:0000256" key="3">
    <source>
        <dbReference type="ARBA" id="ARBA00022691"/>
    </source>
</evidence>
<protein>
    <submittedName>
        <fullName evidence="7">Rcm1</fullName>
    </submittedName>
</protein>
<evidence type="ECO:0000256" key="2">
    <source>
        <dbReference type="ARBA" id="ARBA00022679"/>
    </source>
</evidence>
<evidence type="ECO:0000256" key="5">
    <source>
        <dbReference type="PROSITE-ProRule" id="PRU01023"/>
    </source>
</evidence>
<evidence type="ECO:0000313" key="8">
    <source>
        <dbReference type="Proteomes" id="UP000192758"/>
    </source>
</evidence>
<dbReference type="PANTHER" id="PTHR22807:SF4">
    <property type="entry name" value="28S RRNA (CYTOSINE-C(5))-METHYLTRANSFERASE"/>
    <property type="match status" value="1"/>
</dbReference>
<dbReference type="InterPro" id="IPR049560">
    <property type="entry name" value="MeTrfase_RsmB-F_NOP2_cat"/>
</dbReference>
<dbReference type="SUPFAM" id="SSF53335">
    <property type="entry name" value="S-adenosyl-L-methionine-dependent methyltransferases"/>
    <property type="match status" value="1"/>
</dbReference>
<dbReference type="Pfam" id="PF01189">
    <property type="entry name" value="Methyltr_RsmB-F"/>
    <property type="match status" value="1"/>
</dbReference>
<dbReference type="Gene3D" id="3.40.50.150">
    <property type="entry name" value="Vaccinia Virus protein VP39"/>
    <property type="match status" value="1"/>
</dbReference>
<feature type="binding site" evidence="5">
    <location>
        <position position="258"/>
    </location>
    <ligand>
        <name>S-adenosyl-L-methionine</name>
        <dbReference type="ChEBI" id="CHEBI:59789"/>
    </ligand>
</feature>
<reference evidence="7 8" key="1">
    <citation type="journal article" date="2017" name="Environ. Microbiol.">
        <title>Decay of the glycolytic pathway and adaptation to intranuclear parasitism within Enterocytozoonidae microsporidia.</title>
        <authorList>
            <person name="Wiredu Boakye D."/>
            <person name="Jaroenlak P."/>
            <person name="Prachumwat A."/>
            <person name="Williams T.A."/>
            <person name="Bateman K.S."/>
            <person name="Itsathitphaisarn O."/>
            <person name="Sritunyalucksana K."/>
            <person name="Paszkiewicz K.H."/>
            <person name="Moore K.A."/>
            <person name="Stentiford G.D."/>
            <person name="Williams B.A."/>
        </authorList>
    </citation>
    <scope>NUCLEOTIDE SEQUENCE [LARGE SCALE GENOMIC DNA]</scope>
    <source>
        <strain evidence="7 8">TH1</strain>
    </source>
</reference>
<keyword evidence="8" id="KW-1185">Reference proteome</keyword>